<dbReference type="OMA" id="CPLIVVK"/>
<dbReference type="CDD" id="cd23659">
    <property type="entry name" value="USP_At3g01520-like"/>
    <property type="match status" value="2"/>
</dbReference>
<evidence type="ECO:0000256" key="1">
    <source>
        <dbReference type="SAM" id="MobiDB-lite"/>
    </source>
</evidence>
<feature type="region of interest" description="Disordered" evidence="1">
    <location>
        <begin position="1"/>
        <end position="26"/>
    </location>
</feature>
<evidence type="ECO:0000313" key="4">
    <source>
        <dbReference type="Proteomes" id="UP000054558"/>
    </source>
</evidence>
<dbReference type="Pfam" id="PF00582">
    <property type="entry name" value="Usp"/>
    <property type="match status" value="2"/>
</dbReference>
<sequence>MAAAENGTATAATSSENNHSPRSILAAVDPSEESSYAFNWYLDNIARPEDKVTTLSVEEVSDFSFFLKPEDIDELENQRREEVQKLLANFSEKAKEKGVTTVSETAAGDARQIIIEKAEKDGYELLVMGSRGLGAIKRTFLGSVSDYCLHQASCPTLVVRKKALDGVPKQADGPRKVAVAVDDSEGSAYSFDWALKNVARPGDLVLAIHIRSPAYLRYPVAEMGMGEYYMPPDVIADMEKSSAEQAEQLVRKFVKRAVHEYKMKCEGYVFRGDARELLVEETEKLGAAVLVMGSRGLGAISRTILGSVSDYCAHHCPCPVLVVKQPKTDVSATLKKEEEGAKKEEEEKKQE</sequence>
<dbReference type="InterPro" id="IPR006015">
    <property type="entry name" value="Universal_stress_UspA"/>
</dbReference>
<protein>
    <submittedName>
        <fullName evidence="3">Universal stress protein family protein</fullName>
    </submittedName>
</protein>
<dbReference type="SUPFAM" id="SSF52402">
    <property type="entry name" value="Adenine nucleotide alpha hydrolases-like"/>
    <property type="match status" value="2"/>
</dbReference>
<organism evidence="3 4">
    <name type="scientific">Klebsormidium nitens</name>
    <name type="common">Green alga</name>
    <name type="synonym">Ulothrix nitens</name>
    <dbReference type="NCBI Taxonomy" id="105231"/>
    <lineage>
        <taxon>Eukaryota</taxon>
        <taxon>Viridiplantae</taxon>
        <taxon>Streptophyta</taxon>
        <taxon>Klebsormidiophyceae</taxon>
        <taxon>Klebsormidiales</taxon>
        <taxon>Klebsormidiaceae</taxon>
        <taxon>Klebsormidium</taxon>
    </lineage>
</organism>
<dbReference type="STRING" id="105231.A0A0U9HM14"/>
<dbReference type="EMBL" id="DF237047">
    <property type="protein sequence ID" value="GAQ82041.1"/>
    <property type="molecule type" value="Genomic_DNA"/>
</dbReference>
<proteinExistence type="predicted"/>
<feature type="domain" description="UspA" evidence="2">
    <location>
        <begin position="175"/>
        <end position="324"/>
    </location>
</feature>
<dbReference type="InterPro" id="IPR006016">
    <property type="entry name" value="UspA"/>
</dbReference>
<dbReference type="InterPro" id="IPR014729">
    <property type="entry name" value="Rossmann-like_a/b/a_fold"/>
</dbReference>
<reference evidence="3 4" key="1">
    <citation type="journal article" date="2014" name="Nat. Commun.">
        <title>Klebsormidium flaccidum genome reveals primary factors for plant terrestrial adaptation.</title>
        <authorList>
            <person name="Hori K."/>
            <person name="Maruyama F."/>
            <person name="Fujisawa T."/>
            <person name="Togashi T."/>
            <person name="Yamamoto N."/>
            <person name="Seo M."/>
            <person name="Sato S."/>
            <person name="Yamada T."/>
            <person name="Mori H."/>
            <person name="Tajima N."/>
            <person name="Moriyama T."/>
            <person name="Ikeuchi M."/>
            <person name="Watanabe M."/>
            <person name="Wada H."/>
            <person name="Kobayashi K."/>
            <person name="Saito M."/>
            <person name="Masuda T."/>
            <person name="Sasaki-Sekimoto Y."/>
            <person name="Mashiguchi K."/>
            <person name="Awai K."/>
            <person name="Shimojima M."/>
            <person name="Masuda S."/>
            <person name="Iwai M."/>
            <person name="Nobusawa T."/>
            <person name="Narise T."/>
            <person name="Kondo S."/>
            <person name="Saito H."/>
            <person name="Sato R."/>
            <person name="Murakawa M."/>
            <person name="Ihara Y."/>
            <person name="Oshima-Yamada Y."/>
            <person name="Ohtaka K."/>
            <person name="Satoh M."/>
            <person name="Sonobe K."/>
            <person name="Ishii M."/>
            <person name="Ohtani R."/>
            <person name="Kanamori-Sato M."/>
            <person name="Honoki R."/>
            <person name="Miyazaki D."/>
            <person name="Mochizuki H."/>
            <person name="Umetsu J."/>
            <person name="Higashi K."/>
            <person name="Shibata D."/>
            <person name="Kamiya Y."/>
            <person name="Sato N."/>
            <person name="Nakamura Y."/>
            <person name="Tabata S."/>
            <person name="Ida S."/>
            <person name="Kurokawa K."/>
            <person name="Ohta H."/>
        </authorList>
    </citation>
    <scope>NUCLEOTIDE SEQUENCE [LARGE SCALE GENOMIC DNA]</scope>
    <source>
        <strain evidence="3 4">NIES-2285</strain>
    </source>
</reference>
<evidence type="ECO:0000313" key="3">
    <source>
        <dbReference type="EMBL" id="GAQ82041.1"/>
    </source>
</evidence>
<feature type="compositionally biased region" description="Low complexity" evidence="1">
    <location>
        <begin position="1"/>
        <end position="18"/>
    </location>
</feature>
<name>A0A0U9HM14_KLENI</name>
<dbReference type="Proteomes" id="UP000054558">
    <property type="component" value="Unassembled WGS sequence"/>
</dbReference>
<evidence type="ECO:0000259" key="2">
    <source>
        <dbReference type="Pfam" id="PF00582"/>
    </source>
</evidence>
<keyword evidence="4" id="KW-1185">Reference proteome</keyword>
<dbReference type="PANTHER" id="PTHR31964">
    <property type="entry name" value="ADENINE NUCLEOTIDE ALPHA HYDROLASES-LIKE SUPERFAMILY PROTEIN"/>
    <property type="match status" value="1"/>
</dbReference>
<dbReference type="PANTHER" id="PTHR31964:SF140">
    <property type="entry name" value="UNIVERSAL STRESS PROTEIN FAMILY PROTEIN"/>
    <property type="match status" value="1"/>
</dbReference>
<accession>A0A0U9HM14</accession>
<dbReference type="OrthoDB" id="843225at2759"/>
<dbReference type="Gene3D" id="3.40.50.620">
    <property type="entry name" value="HUPs"/>
    <property type="match status" value="2"/>
</dbReference>
<gene>
    <name evidence="3" type="ORF">KFL_000980280</name>
</gene>
<dbReference type="PRINTS" id="PR01438">
    <property type="entry name" value="UNVRSLSTRESS"/>
</dbReference>
<dbReference type="AlphaFoldDB" id="A0A0U9HM14"/>
<feature type="domain" description="UspA" evidence="2">
    <location>
        <begin position="22"/>
        <end position="160"/>
    </location>
</feature>